<evidence type="ECO:0000256" key="1">
    <source>
        <dbReference type="SAM" id="MobiDB-lite"/>
    </source>
</evidence>
<gene>
    <name evidence="2" type="ORF">WOLCODRAFT_153921</name>
</gene>
<feature type="region of interest" description="Disordered" evidence="1">
    <location>
        <begin position="369"/>
        <end position="411"/>
    </location>
</feature>
<feature type="compositionally biased region" description="Basic and acidic residues" evidence="1">
    <location>
        <begin position="59"/>
        <end position="69"/>
    </location>
</feature>
<dbReference type="EMBL" id="KB468146">
    <property type="protein sequence ID" value="PCH43868.1"/>
    <property type="molecule type" value="Genomic_DNA"/>
</dbReference>
<proteinExistence type="predicted"/>
<evidence type="ECO:0000313" key="2">
    <source>
        <dbReference type="EMBL" id="PCH43868.1"/>
    </source>
</evidence>
<sequence>MHETVLVRALRHDTGDHIVYAAYRQPHRDPHWGIAATAEPKQRETEMDERAGRRRSRRPVTERTSRGHGDQSFFAGPSRGLRSERRARVLASHVPADELALATALEDALGAALDAAAEEATAEEVTTGELAAAEELNTAEELTTAEEVATTELVTTGEDAAAVLVGSSLHPSSVEDGSADEMGAADEVGTADTLKLVADAAAVLVGSSPHPSSDEDATAEDVGMADTVKLVADATAVLDSTTVLDSSPHPSSVEDATAEEVGMAETVKLVADATAVLDSSPQPSSVEDATAEEVGIAETVKVVAEAAAEDASEPDAPTTALEEGTAGEVLTTEERIALDEAMGRPAEVGRVRQVLPDLTDRETVAEGLAEAGAEVAITEEVWTKDGETTAEEDTAKEDETGVDTAKEDETGIDTVKEVATGVDIAKEDEKAEDESEFTGINTGLLENDAVREDVGRAATELETADEVATDDTAALELALTDTTTDEDDAGAELAGSLALALELGAAAVDEGAAVEELALETREGESHSSCVASAQKAIRRST</sequence>
<organism evidence="2 3">
    <name type="scientific">Wolfiporia cocos (strain MD-104)</name>
    <name type="common">Brown rot fungus</name>
    <dbReference type="NCBI Taxonomy" id="742152"/>
    <lineage>
        <taxon>Eukaryota</taxon>
        <taxon>Fungi</taxon>
        <taxon>Dikarya</taxon>
        <taxon>Basidiomycota</taxon>
        <taxon>Agaricomycotina</taxon>
        <taxon>Agaricomycetes</taxon>
        <taxon>Polyporales</taxon>
        <taxon>Phaeolaceae</taxon>
        <taxon>Wolfiporia</taxon>
    </lineage>
</organism>
<keyword evidence="3" id="KW-1185">Reference proteome</keyword>
<feature type="region of interest" description="Disordered" evidence="1">
    <location>
        <begin position="309"/>
        <end position="328"/>
    </location>
</feature>
<reference evidence="2 3" key="1">
    <citation type="journal article" date="2012" name="Science">
        <title>The Paleozoic origin of enzymatic lignin decomposition reconstructed from 31 fungal genomes.</title>
        <authorList>
            <person name="Floudas D."/>
            <person name="Binder M."/>
            <person name="Riley R."/>
            <person name="Barry K."/>
            <person name="Blanchette R.A."/>
            <person name="Henrissat B."/>
            <person name="Martinez A.T."/>
            <person name="Otillar R."/>
            <person name="Spatafora J.W."/>
            <person name="Yadav J.S."/>
            <person name="Aerts A."/>
            <person name="Benoit I."/>
            <person name="Boyd A."/>
            <person name="Carlson A."/>
            <person name="Copeland A."/>
            <person name="Coutinho P.M."/>
            <person name="de Vries R.P."/>
            <person name="Ferreira P."/>
            <person name="Findley K."/>
            <person name="Foster B."/>
            <person name="Gaskell J."/>
            <person name="Glotzer D."/>
            <person name="Gorecki P."/>
            <person name="Heitman J."/>
            <person name="Hesse C."/>
            <person name="Hori C."/>
            <person name="Igarashi K."/>
            <person name="Jurgens J.A."/>
            <person name="Kallen N."/>
            <person name="Kersten P."/>
            <person name="Kohler A."/>
            <person name="Kuees U."/>
            <person name="Kumar T.K.A."/>
            <person name="Kuo A."/>
            <person name="LaButti K."/>
            <person name="Larrondo L.F."/>
            <person name="Lindquist E."/>
            <person name="Ling A."/>
            <person name="Lombard V."/>
            <person name="Lucas S."/>
            <person name="Lundell T."/>
            <person name="Martin R."/>
            <person name="McLaughlin D.J."/>
            <person name="Morgenstern I."/>
            <person name="Morin E."/>
            <person name="Murat C."/>
            <person name="Nagy L.G."/>
            <person name="Nolan M."/>
            <person name="Ohm R.A."/>
            <person name="Patyshakuliyeva A."/>
            <person name="Rokas A."/>
            <person name="Ruiz-Duenas F.J."/>
            <person name="Sabat G."/>
            <person name="Salamov A."/>
            <person name="Samejima M."/>
            <person name="Schmutz J."/>
            <person name="Slot J.C."/>
            <person name="St John F."/>
            <person name="Stenlid J."/>
            <person name="Sun H."/>
            <person name="Sun S."/>
            <person name="Syed K."/>
            <person name="Tsang A."/>
            <person name="Wiebenga A."/>
            <person name="Young D."/>
            <person name="Pisabarro A."/>
            <person name="Eastwood D.C."/>
            <person name="Martin F."/>
            <person name="Cullen D."/>
            <person name="Grigoriev I.V."/>
            <person name="Hibbett D.S."/>
        </authorList>
    </citation>
    <scope>NUCLEOTIDE SEQUENCE [LARGE SCALE GENOMIC DNA]</scope>
    <source>
        <strain evidence="2 3">MD-104</strain>
    </source>
</reference>
<accession>A0A2H3K177</accession>
<protein>
    <submittedName>
        <fullName evidence="2">Uncharacterized protein</fullName>
    </submittedName>
</protein>
<feature type="compositionally biased region" description="Basic and acidic residues" evidence="1">
    <location>
        <begin position="40"/>
        <end position="51"/>
    </location>
</feature>
<feature type="region of interest" description="Disordered" evidence="1">
    <location>
        <begin position="34"/>
        <end position="79"/>
    </location>
</feature>
<name>A0A2H3K177_WOLCO</name>
<dbReference type="AlphaFoldDB" id="A0A2H3K177"/>
<dbReference type="Proteomes" id="UP000218811">
    <property type="component" value="Unassembled WGS sequence"/>
</dbReference>
<evidence type="ECO:0000313" key="3">
    <source>
        <dbReference type="Proteomes" id="UP000218811"/>
    </source>
</evidence>